<keyword evidence="5 7" id="KW-0251">Elongation factor</keyword>
<dbReference type="NCBIfam" id="NF001810">
    <property type="entry name" value="PRK00529.1"/>
    <property type="match status" value="1"/>
</dbReference>
<dbReference type="InterPro" id="IPR013185">
    <property type="entry name" value="Transl_elong_KOW-like"/>
</dbReference>
<dbReference type="SMART" id="SM00841">
    <property type="entry name" value="Elong-fact-P_C"/>
    <property type="match status" value="1"/>
</dbReference>
<comment type="pathway">
    <text evidence="2 7">Protein biosynthesis; polypeptide chain elongation.</text>
</comment>
<dbReference type="PROSITE" id="PS01275">
    <property type="entry name" value="EFP"/>
    <property type="match status" value="1"/>
</dbReference>
<evidence type="ECO:0000256" key="2">
    <source>
        <dbReference type="ARBA" id="ARBA00004815"/>
    </source>
</evidence>
<evidence type="ECO:0000313" key="13">
    <source>
        <dbReference type="Proteomes" id="UP000183245"/>
    </source>
</evidence>
<evidence type="ECO:0000256" key="7">
    <source>
        <dbReference type="HAMAP-Rule" id="MF_00141"/>
    </source>
</evidence>
<dbReference type="GO" id="GO:0043043">
    <property type="term" value="P:peptide biosynthetic process"/>
    <property type="evidence" value="ECO:0007669"/>
    <property type="project" value="InterPro"/>
</dbReference>
<dbReference type="PANTHER" id="PTHR30053">
    <property type="entry name" value="ELONGATION FACTOR P"/>
    <property type="match status" value="1"/>
</dbReference>
<evidence type="ECO:0000259" key="10">
    <source>
        <dbReference type="SMART" id="SM00841"/>
    </source>
</evidence>
<dbReference type="Pfam" id="PF01132">
    <property type="entry name" value="EFP"/>
    <property type="match status" value="1"/>
</dbReference>
<dbReference type="Pfam" id="PF09285">
    <property type="entry name" value="Elong-fact-P_C"/>
    <property type="match status" value="1"/>
</dbReference>
<evidence type="ECO:0000256" key="9">
    <source>
        <dbReference type="RuleBase" id="RU004389"/>
    </source>
</evidence>
<gene>
    <name evidence="7" type="primary">efp</name>
    <name evidence="12" type="ORF">AUK40_01985</name>
</gene>
<dbReference type="InterPro" id="IPR015365">
    <property type="entry name" value="Elong-fact-P_C"/>
</dbReference>
<comment type="function">
    <text evidence="7">Involved in peptide bond synthesis. Stimulates efficient translation and peptide-bond synthesis on native or reconstituted 70S ribosomes in vitro. Probably functions indirectly by altering the affinity of the ribosome for aminoacyl-tRNA, thus increasing their reactivity as acceptors for peptidyl transferase.</text>
</comment>
<sequence>MEINDIHKGSVIMIDGNAYKVIDNQAVKPGKGTAFSRTKLRALMSDKTIELTFKAGEKIQEAEVNYFDCQYLYNDPESFIFMLKDNFEQYSLPKDAIGERAKFFKENMDCKMVFLNGNPVDVNIPPKMDFKVTEADPGAKGNTATGATKQVTIETGAQITVPLFVKQGDTIRVNTETGEYDVRV</sequence>
<name>A0A1J5J0T0_9BACT</name>
<reference evidence="12 13" key="1">
    <citation type="journal article" date="2016" name="Environ. Microbiol.">
        <title>Genomic resolution of a cold subsurface aquifer community provides metabolic insights for novel microbes adapted to high CO concentrations.</title>
        <authorList>
            <person name="Probst A.J."/>
            <person name="Castelle C.J."/>
            <person name="Singh A."/>
            <person name="Brown C.T."/>
            <person name="Anantharaman K."/>
            <person name="Sharon I."/>
            <person name="Hug L.A."/>
            <person name="Burstein D."/>
            <person name="Emerson J.B."/>
            <person name="Thomas B.C."/>
            <person name="Banfield J.F."/>
        </authorList>
    </citation>
    <scope>NUCLEOTIDE SEQUENCE [LARGE SCALE GENOMIC DNA]</scope>
    <source>
        <strain evidence="12">CG2_30_54_11</strain>
    </source>
</reference>
<evidence type="ECO:0000256" key="5">
    <source>
        <dbReference type="ARBA" id="ARBA00022768"/>
    </source>
</evidence>
<dbReference type="InterPro" id="IPR001059">
    <property type="entry name" value="Transl_elong_P/YeiP_cen"/>
</dbReference>
<dbReference type="SUPFAM" id="SSF50249">
    <property type="entry name" value="Nucleic acid-binding proteins"/>
    <property type="match status" value="2"/>
</dbReference>
<protein>
    <recommendedName>
        <fullName evidence="7 8">Elongation factor P</fullName>
        <shortName evidence="7">EF-P</shortName>
    </recommendedName>
</protein>
<dbReference type="GO" id="GO:0005829">
    <property type="term" value="C:cytosol"/>
    <property type="evidence" value="ECO:0007669"/>
    <property type="project" value="UniProtKB-ARBA"/>
</dbReference>
<dbReference type="AlphaFoldDB" id="A0A1J5J0T0"/>
<dbReference type="GO" id="GO:0003746">
    <property type="term" value="F:translation elongation factor activity"/>
    <property type="evidence" value="ECO:0007669"/>
    <property type="project" value="UniProtKB-UniRule"/>
</dbReference>
<accession>A0A1J5J0T0</accession>
<comment type="similarity">
    <text evidence="3 7 9">Belongs to the elongation factor P family.</text>
</comment>
<keyword evidence="4 7" id="KW-0963">Cytoplasm</keyword>
<dbReference type="InterPro" id="IPR012340">
    <property type="entry name" value="NA-bd_OB-fold"/>
</dbReference>
<dbReference type="Proteomes" id="UP000183245">
    <property type="component" value="Unassembled WGS sequence"/>
</dbReference>
<dbReference type="UniPathway" id="UPA00345"/>
<dbReference type="FunFam" id="2.30.30.30:FF:000003">
    <property type="entry name" value="Elongation factor P"/>
    <property type="match status" value="1"/>
</dbReference>
<evidence type="ECO:0000313" key="12">
    <source>
        <dbReference type="EMBL" id="OIP98134.1"/>
    </source>
</evidence>
<dbReference type="InterPro" id="IPR014722">
    <property type="entry name" value="Rib_uL2_dom2"/>
</dbReference>
<dbReference type="Gene3D" id="2.40.50.140">
    <property type="entry name" value="Nucleic acid-binding proteins"/>
    <property type="match status" value="2"/>
</dbReference>
<evidence type="ECO:0000256" key="3">
    <source>
        <dbReference type="ARBA" id="ARBA00009479"/>
    </source>
</evidence>
<dbReference type="InterPro" id="IPR011768">
    <property type="entry name" value="Transl_elongation_fac_P"/>
</dbReference>
<dbReference type="InterPro" id="IPR013852">
    <property type="entry name" value="Transl_elong_P/YeiP_CS"/>
</dbReference>
<dbReference type="Pfam" id="PF08207">
    <property type="entry name" value="EFP_N"/>
    <property type="match status" value="1"/>
</dbReference>
<organism evidence="12 13">
    <name type="scientific">Candidatus Wirthbacteria bacterium CG2_30_54_11</name>
    <dbReference type="NCBI Taxonomy" id="1817892"/>
    <lineage>
        <taxon>Bacteria</taxon>
        <taxon>Candidatus Wirthbacteria</taxon>
    </lineage>
</organism>
<comment type="subcellular location">
    <subcellularLocation>
        <location evidence="1 7">Cytoplasm</location>
    </subcellularLocation>
</comment>
<evidence type="ECO:0000256" key="6">
    <source>
        <dbReference type="ARBA" id="ARBA00022917"/>
    </source>
</evidence>
<evidence type="ECO:0000256" key="4">
    <source>
        <dbReference type="ARBA" id="ARBA00022490"/>
    </source>
</evidence>
<dbReference type="InterPro" id="IPR020599">
    <property type="entry name" value="Transl_elong_fac_P/YeiP"/>
</dbReference>
<dbReference type="FunFam" id="2.40.50.140:FF:000004">
    <property type="entry name" value="Elongation factor P"/>
    <property type="match status" value="1"/>
</dbReference>
<dbReference type="HAMAP" id="MF_00141">
    <property type="entry name" value="EF_P"/>
    <property type="match status" value="1"/>
</dbReference>
<dbReference type="InterPro" id="IPR008991">
    <property type="entry name" value="Translation_prot_SH3-like_sf"/>
</dbReference>
<dbReference type="CDD" id="cd04470">
    <property type="entry name" value="S1_EF-P_repeat_1"/>
    <property type="match status" value="1"/>
</dbReference>
<dbReference type="SUPFAM" id="SSF50104">
    <property type="entry name" value="Translation proteins SH3-like domain"/>
    <property type="match status" value="1"/>
</dbReference>
<dbReference type="Gene3D" id="2.30.30.30">
    <property type="match status" value="1"/>
</dbReference>
<evidence type="ECO:0000256" key="8">
    <source>
        <dbReference type="NCBIfam" id="TIGR00038"/>
    </source>
</evidence>
<keyword evidence="6 7" id="KW-0648">Protein biosynthesis</keyword>
<dbReference type="PANTHER" id="PTHR30053:SF12">
    <property type="entry name" value="ELONGATION FACTOR P (EF-P) FAMILY PROTEIN"/>
    <property type="match status" value="1"/>
</dbReference>
<evidence type="ECO:0000256" key="1">
    <source>
        <dbReference type="ARBA" id="ARBA00004496"/>
    </source>
</evidence>
<feature type="domain" description="Translation elongation factor P/YeiP central" evidence="11">
    <location>
        <begin position="66"/>
        <end position="120"/>
    </location>
</feature>
<dbReference type="PIRSF" id="PIRSF005901">
    <property type="entry name" value="EF-P"/>
    <property type="match status" value="1"/>
</dbReference>
<dbReference type="CDD" id="cd05794">
    <property type="entry name" value="S1_EF-P_repeat_2"/>
    <property type="match status" value="1"/>
</dbReference>
<dbReference type="FunFam" id="2.40.50.140:FF:000009">
    <property type="entry name" value="Elongation factor P"/>
    <property type="match status" value="1"/>
</dbReference>
<dbReference type="NCBIfam" id="TIGR00038">
    <property type="entry name" value="efp"/>
    <property type="match status" value="1"/>
</dbReference>
<evidence type="ECO:0000259" key="11">
    <source>
        <dbReference type="SMART" id="SM01185"/>
    </source>
</evidence>
<dbReference type="EMBL" id="MNZT01000037">
    <property type="protein sequence ID" value="OIP98134.1"/>
    <property type="molecule type" value="Genomic_DNA"/>
</dbReference>
<dbReference type="SMART" id="SM01185">
    <property type="entry name" value="EFP"/>
    <property type="match status" value="1"/>
</dbReference>
<dbReference type="STRING" id="1817892.AUK40_01985"/>
<proteinExistence type="inferred from homology"/>
<feature type="domain" description="Elongation factor P C-terminal" evidence="10">
    <location>
        <begin position="128"/>
        <end position="183"/>
    </location>
</feature>
<comment type="caution">
    <text evidence="12">The sequence shown here is derived from an EMBL/GenBank/DDBJ whole genome shotgun (WGS) entry which is preliminary data.</text>
</comment>